<dbReference type="SUPFAM" id="SSF52279">
    <property type="entry name" value="Beta-D-glucan exohydrolase, C-terminal domain"/>
    <property type="match status" value="1"/>
</dbReference>
<evidence type="ECO:0000256" key="3">
    <source>
        <dbReference type="SAM" id="SignalP"/>
    </source>
</evidence>
<gene>
    <name evidence="5" type="ORF">M094_0126</name>
</gene>
<dbReference type="SUPFAM" id="SSF51445">
    <property type="entry name" value="(Trans)glycosidases"/>
    <property type="match status" value="1"/>
</dbReference>
<comment type="caution">
    <text evidence="5">The sequence shown here is derived from an EMBL/GenBank/DDBJ whole genome shotgun (WGS) entry which is preliminary data.</text>
</comment>
<dbReference type="PATRIC" id="fig|1339349.3.peg.1412"/>
<dbReference type="EMBL" id="JNHN01000160">
    <property type="protein sequence ID" value="KDS52264.1"/>
    <property type="molecule type" value="Genomic_DNA"/>
</dbReference>
<dbReference type="Pfam" id="PF01915">
    <property type="entry name" value="Glyco_hydro_3_C"/>
    <property type="match status" value="1"/>
</dbReference>
<evidence type="ECO:0000259" key="4">
    <source>
        <dbReference type="SMART" id="SM01217"/>
    </source>
</evidence>
<organism evidence="5 6">
    <name type="scientific">Bacteroides uniformis str. 3978 T3 ii</name>
    <dbReference type="NCBI Taxonomy" id="1339349"/>
    <lineage>
        <taxon>Bacteria</taxon>
        <taxon>Pseudomonadati</taxon>
        <taxon>Bacteroidota</taxon>
        <taxon>Bacteroidia</taxon>
        <taxon>Bacteroidales</taxon>
        <taxon>Bacteroidaceae</taxon>
        <taxon>Bacteroides</taxon>
    </lineage>
</organism>
<protein>
    <submittedName>
        <fullName evidence="5">Beta-glucosidase</fullName>
        <ecNumber evidence="5">3.2.1.21</ecNumber>
    </submittedName>
</protein>
<dbReference type="InterPro" id="IPR013783">
    <property type="entry name" value="Ig-like_fold"/>
</dbReference>
<proteinExistence type="inferred from homology"/>
<comment type="similarity">
    <text evidence="1">Belongs to the glycosyl hydrolase 3 family.</text>
</comment>
<dbReference type="PRINTS" id="PR00133">
    <property type="entry name" value="GLHYDRLASE3"/>
</dbReference>
<keyword evidence="5" id="KW-0326">Glycosidase</keyword>
<keyword evidence="3" id="KW-0732">Signal</keyword>
<dbReference type="Gene3D" id="2.60.40.10">
    <property type="entry name" value="Immunoglobulins"/>
    <property type="match status" value="1"/>
</dbReference>
<name>A0A078S523_BACUN</name>
<dbReference type="InterPro" id="IPR036881">
    <property type="entry name" value="Glyco_hydro_3_C_sf"/>
</dbReference>
<dbReference type="Gene3D" id="3.40.50.1700">
    <property type="entry name" value="Glycoside hydrolase family 3 C-terminal domain"/>
    <property type="match status" value="1"/>
</dbReference>
<dbReference type="InterPro" id="IPR036962">
    <property type="entry name" value="Glyco_hydro_3_N_sf"/>
</dbReference>
<dbReference type="GO" id="GO:0008422">
    <property type="term" value="F:beta-glucosidase activity"/>
    <property type="evidence" value="ECO:0007669"/>
    <property type="project" value="UniProtKB-EC"/>
</dbReference>
<dbReference type="InterPro" id="IPR017853">
    <property type="entry name" value="GH"/>
</dbReference>
<feature type="domain" description="Fibronectin type III-like" evidence="4">
    <location>
        <begin position="680"/>
        <end position="751"/>
    </location>
</feature>
<sequence length="788" mass="86838">MRRLSITLFSLCLASALTAQTTGSNQSVRLRADNIDEVVSAMTLEEKVHLVIGCGMSMGSDTKFPGTAGRTYDIPRLGIPSAYLADGPHRLAMAAKREFDSRTYHATEFPSSTTVAATFNPDAAHKVGRTLGTEVKDYGLDVLLAPGVNLMRNVLCGRNHEYYSEDPVLTGKMAAAYINGIQSRGTGTCLKHFAVNNQETNRNNNDSRLTQRPLRELYLKCFEIAVKESQPWSVMTAYNKVNGKYTCEDRELTEDILRDEWGFKGLVMSDWNAGKDAVTSIVAGNDMLQPGQDRQYKAILKAVESGTLDLALLDRSVKRVLEFVVKSHTFAGYEYPNKTDLEAHAQVDREIGAEGIVLLDNKQALPMAAGIKKVALYGTTSYDMVPAGMGFGSTGIGYYTVSMVEGLRNAGYTVDKELLNRYKKHMADEQKRLFPHGKPPFAFTPLPRAEEFLPTAEELAAQVKANDIAVLTLGRVSGEGCDRRVEDFLLKENELALIKQVSAAYHAAGKKLVVVLNICSPVETASWKGLADAVVCAFQPGQEVGNCITDILTGEVNPSGKLPMTFAVKYGDAPSDANFPFDYEFKMPSFAMGTGMNFKSEKKEEKPKEPEKNVDFTNYEEGIYVGYRYFDTFGKEVSYPFGHGLSYTAFDYAVENAKMDADRCELKVSVKNIGKVAGREAVQLYVKAPNGGLDKPAKELKAFGKTALLQPGESQTLILTWNVMDMASFNEKNSSWELAKGEYQWMVAASSADVRCTAVQRVTKARKQKVHDAMRAQVPVAVYPMVKR</sequence>
<dbReference type="Gene3D" id="3.20.20.300">
    <property type="entry name" value="Glycoside hydrolase, family 3, N-terminal domain"/>
    <property type="match status" value="1"/>
</dbReference>
<evidence type="ECO:0000256" key="2">
    <source>
        <dbReference type="ARBA" id="ARBA00022801"/>
    </source>
</evidence>
<dbReference type="AlphaFoldDB" id="A0A078S523"/>
<evidence type="ECO:0000313" key="5">
    <source>
        <dbReference type="EMBL" id="KDS52264.1"/>
    </source>
</evidence>
<dbReference type="Pfam" id="PF00933">
    <property type="entry name" value="Glyco_hydro_3"/>
    <property type="match status" value="1"/>
</dbReference>
<dbReference type="SMART" id="SM01217">
    <property type="entry name" value="Fn3_like"/>
    <property type="match status" value="1"/>
</dbReference>
<dbReference type="Pfam" id="PF14310">
    <property type="entry name" value="Fn3-like"/>
    <property type="match status" value="1"/>
</dbReference>
<dbReference type="InterPro" id="IPR050288">
    <property type="entry name" value="Cellulose_deg_GH3"/>
</dbReference>
<evidence type="ECO:0000313" key="6">
    <source>
        <dbReference type="Proteomes" id="UP000028013"/>
    </source>
</evidence>
<keyword evidence="2 5" id="KW-0378">Hydrolase</keyword>
<accession>A0A078S523</accession>
<dbReference type="InterPro" id="IPR002772">
    <property type="entry name" value="Glyco_hydro_3_C"/>
</dbReference>
<dbReference type="InterPro" id="IPR026891">
    <property type="entry name" value="Fn3-like"/>
</dbReference>
<dbReference type="RefSeq" id="WP_035447702.1">
    <property type="nucleotide sequence ID" value="NZ_JNHN01000160.1"/>
</dbReference>
<dbReference type="EC" id="3.2.1.21" evidence="5"/>
<evidence type="ECO:0000256" key="1">
    <source>
        <dbReference type="ARBA" id="ARBA00005336"/>
    </source>
</evidence>
<dbReference type="GO" id="GO:0005975">
    <property type="term" value="P:carbohydrate metabolic process"/>
    <property type="evidence" value="ECO:0007669"/>
    <property type="project" value="InterPro"/>
</dbReference>
<reference evidence="5 6" key="1">
    <citation type="submission" date="2014-04" db="EMBL/GenBank/DDBJ databases">
        <authorList>
            <person name="Sears C."/>
            <person name="Carroll K."/>
            <person name="Sack B.R."/>
            <person name="Qadri F."/>
            <person name="Myers L.L."/>
            <person name="Chung G.-T."/>
            <person name="Escheverria P."/>
            <person name="Fraser C.M."/>
            <person name="Sadzewicz L."/>
            <person name="Shefchek K.A."/>
            <person name="Tallon L."/>
            <person name="Das S.P."/>
            <person name="Daugherty S."/>
            <person name="Mongodin E.F."/>
        </authorList>
    </citation>
    <scope>NUCLEOTIDE SEQUENCE [LARGE SCALE GENOMIC DNA]</scope>
    <source>
        <strain evidence="5 6">3978 T3 ii</strain>
    </source>
</reference>
<dbReference type="Proteomes" id="UP000028013">
    <property type="component" value="Unassembled WGS sequence"/>
</dbReference>
<feature type="signal peptide" evidence="3">
    <location>
        <begin position="1"/>
        <end position="19"/>
    </location>
</feature>
<dbReference type="PANTHER" id="PTHR42715:SF10">
    <property type="entry name" value="BETA-GLUCOSIDASE"/>
    <property type="match status" value="1"/>
</dbReference>
<dbReference type="PANTHER" id="PTHR42715">
    <property type="entry name" value="BETA-GLUCOSIDASE"/>
    <property type="match status" value="1"/>
</dbReference>
<dbReference type="InterPro" id="IPR001764">
    <property type="entry name" value="Glyco_hydro_3_N"/>
</dbReference>
<feature type="chain" id="PRO_5001744856" evidence="3">
    <location>
        <begin position="20"/>
        <end position="788"/>
    </location>
</feature>